<dbReference type="RefSeq" id="WP_277566922.1">
    <property type="nucleotide sequence ID" value="NZ_JAPDHZ010000004.1"/>
</dbReference>
<dbReference type="Gene3D" id="3.40.50.1820">
    <property type="entry name" value="alpha/beta hydrolase"/>
    <property type="match status" value="1"/>
</dbReference>
<protein>
    <submittedName>
        <fullName evidence="2">Alpha/beta hydrolase</fullName>
    </submittedName>
</protein>
<accession>A0A9X4KMN2</accession>
<dbReference type="GO" id="GO:0016787">
    <property type="term" value="F:hydrolase activity"/>
    <property type="evidence" value="ECO:0007669"/>
    <property type="project" value="UniProtKB-KW"/>
</dbReference>
<keyword evidence="3" id="KW-1185">Reference proteome</keyword>
<dbReference type="Pfam" id="PF00561">
    <property type="entry name" value="Abhydrolase_1"/>
    <property type="match status" value="1"/>
</dbReference>
<dbReference type="InterPro" id="IPR000073">
    <property type="entry name" value="AB_hydrolase_1"/>
</dbReference>
<dbReference type="InterPro" id="IPR000639">
    <property type="entry name" value="Epox_hydrolase-like"/>
</dbReference>
<evidence type="ECO:0000259" key="1">
    <source>
        <dbReference type="Pfam" id="PF00561"/>
    </source>
</evidence>
<feature type="domain" description="AB hydrolase-1" evidence="1">
    <location>
        <begin position="23"/>
        <end position="254"/>
    </location>
</feature>
<proteinExistence type="predicted"/>
<name>A0A9X4KMN2_9BACL</name>
<gene>
    <name evidence="2" type="ORF">OMP38_21160</name>
</gene>
<dbReference type="AlphaFoldDB" id="A0A9X4KMN2"/>
<comment type="caution">
    <text evidence="2">The sequence shown here is derived from an EMBL/GenBank/DDBJ whole genome shotgun (WGS) entry which is preliminary data.</text>
</comment>
<evidence type="ECO:0000313" key="2">
    <source>
        <dbReference type="EMBL" id="MDG0793082.1"/>
    </source>
</evidence>
<dbReference type="InterPro" id="IPR050471">
    <property type="entry name" value="AB_hydrolase"/>
</dbReference>
<dbReference type="PANTHER" id="PTHR43433">
    <property type="entry name" value="HYDROLASE, ALPHA/BETA FOLD FAMILY PROTEIN"/>
    <property type="match status" value="1"/>
</dbReference>
<organism evidence="2 3">
    <name type="scientific">Cohnella ginsengisoli</name>
    <dbReference type="NCBI Taxonomy" id="425004"/>
    <lineage>
        <taxon>Bacteria</taxon>
        <taxon>Bacillati</taxon>
        <taxon>Bacillota</taxon>
        <taxon>Bacilli</taxon>
        <taxon>Bacillales</taxon>
        <taxon>Paenibacillaceae</taxon>
        <taxon>Cohnella</taxon>
    </lineage>
</organism>
<dbReference type="SUPFAM" id="SSF53474">
    <property type="entry name" value="alpha/beta-Hydrolases"/>
    <property type="match status" value="1"/>
</dbReference>
<dbReference type="EMBL" id="JAPDHZ010000004">
    <property type="protein sequence ID" value="MDG0793082.1"/>
    <property type="molecule type" value="Genomic_DNA"/>
</dbReference>
<dbReference type="PANTHER" id="PTHR43433:SF4">
    <property type="entry name" value="NON-HEME CHLOROPEROXIDASE-RELATED"/>
    <property type="match status" value="1"/>
</dbReference>
<sequence>MSHYVESEQGVRIYVEDIGAGTPVIFLHGWPLNHKMFEYQFMELPRLGYRCIGIDLRGFGKSDASWDGYNYCSLADDVKAVVDRLGITGATLVGFSLGGAVAARYMARHSGHGISKLVLAGAAAPSFVQREDFVLGTPPDKVDDMILQAYADRPALAAQFGKMLTAAKPSSGMASWLQSLAFEASAVGTYKALESLRTEDLREDLPLIRVPTAIFHGVQDEICPFELGEEMHRLIPGSTLHRFEDSGHAMLFDERQLFSERLTAFLADTLIVPEPIEVTPEQTPIL</sequence>
<dbReference type="Proteomes" id="UP001153387">
    <property type="component" value="Unassembled WGS sequence"/>
</dbReference>
<dbReference type="PRINTS" id="PR00412">
    <property type="entry name" value="EPOXHYDRLASE"/>
</dbReference>
<reference evidence="2 3" key="1">
    <citation type="submission" date="2022-10" db="EMBL/GenBank/DDBJ databases">
        <title>Comparative genomic analysis of Cohnella hashimotonis sp. nov., isolated from the International Space Station.</title>
        <authorList>
            <person name="Simpson A."/>
            <person name="Venkateswaran K."/>
        </authorList>
    </citation>
    <scope>NUCLEOTIDE SEQUENCE [LARGE SCALE GENOMIC DNA]</scope>
    <source>
        <strain evidence="2 3">DSM 18997</strain>
    </source>
</reference>
<evidence type="ECO:0000313" key="3">
    <source>
        <dbReference type="Proteomes" id="UP001153387"/>
    </source>
</evidence>
<keyword evidence="2" id="KW-0378">Hydrolase</keyword>
<dbReference type="PRINTS" id="PR00111">
    <property type="entry name" value="ABHYDROLASE"/>
</dbReference>
<dbReference type="InterPro" id="IPR029058">
    <property type="entry name" value="AB_hydrolase_fold"/>
</dbReference>